<feature type="domain" description="SET" evidence="4">
    <location>
        <begin position="40"/>
        <end position="297"/>
    </location>
</feature>
<dbReference type="PROSITE" id="PS50280">
    <property type="entry name" value="SET"/>
    <property type="match status" value="1"/>
</dbReference>
<dbReference type="GO" id="GO:0032259">
    <property type="term" value="P:methylation"/>
    <property type="evidence" value="ECO:0007669"/>
    <property type="project" value="UniProtKB-KW"/>
</dbReference>
<protein>
    <submittedName>
        <fullName evidence="5">Protein SET DOMAIN GROUP 40</fullName>
    </submittedName>
</protein>
<evidence type="ECO:0000259" key="4">
    <source>
        <dbReference type="PROSITE" id="PS50280"/>
    </source>
</evidence>
<dbReference type="SUPFAM" id="SSF82199">
    <property type="entry name" value="SET domain"/>
    <property type="match status" value="1"/>
</dbReference>
<sequence>MAGMAGGEEEEMESLLQWAATIGISDSPTASSSASSCLGHSLSISTFPNNGGRGMAAARELRRGEPVLRVPRAAILTTDSVVAADERIASCVRKHSHLSSTKILTVCLLAEVGKGRSSGWYPYLVHLPRSYNTLANFTQSEIQALQVEDAIWVSEKAVQKSKSDWKMAIVLMQEMELKPQLLTFKAWLWASATLSSRTLHVPWDDAGCLCPIGDLFNYAAPEGETYSEDLESPAESLQSNLFTSVKYNGSIEQFDSEQPETYSLRLTDGGYEESTDSYCFYARERYRKGEQVLLSYGTYSNLELLEHYGFLLDVNPNDKAFLQLNTDIQTSSCWPKDSLYIQPDGCPSFSLLCSLRLWATPLNLRRAVGHRAYSGSLLSAKNELFVMKWLISHCQDSLRKLPTTIEDDELLLDVIDKLLDHPSHKTCCELLSPEGELSGFLKKNGLQKNETGGCVLPTKANRSLERWRLAVRWRISHKKTLHNCISYCKKQADKVSS</sequence>
<evidence type="ECO:0000256" key="2">
    <source>
        <dbReference type="ARBA" id="ARBA00022679"/>
    </source>
</evidence>
<dbReference type="Pfam" id="PF09273">
    <property type="entry name" value="Rubis-subs-bind"/>
    <property type="match status" value="1"/>
</dbReference>
<evidence type="ECO:0000313" key="6">
    <source>
        <dbReference type="Proteomes" id="UP001140949"/>
    </source>
</evidence>
<reference evidence="5" key="2">
    <citation type="submission" date="2023-04" db="EMBL/GenBank/DDBJ databases">
        <authorList>
            <person name="Bruccoleri R.E."/>
            <person name="Oakeley E.J."/>
            <person name="Faust A.-M."/>
            <person name="Dessus-Babus S."/>
            <person name="Altorfer M."/>
            <person name="Burckhardt D."/>
            <person name="Oertli M."/>
            <person name="Naumann U."/>
            <person name="Petersen F."/>
            <person name="Wong J."/>
        </authorList>
    </citation>
    <scope>NUCLEOTIDE SEQUENCE</scope>
    <source>
        <strain evidence="5">GSM-AAB239-AS_SAM_17_03QT</strain>
        <tissue evidence="5">Leaf</tissue>
    </source>
</reference>
<gene>
    <name evidence="5" type="ORF">M6B38_311130</name>
</gene>
<comment type="caution">
    <text evidence="5">The sequence shown here is derived from an EMBL/GenBank/DDBJ whole genome shotgun (WGS) entry which is preliminary data.</text>
</comment>
<dbReference type="InterPro" id="IPR015353">
    <property type="entry name" value="Rubisco_LSMT_subst-bd"/>
</dbReference>
<keyword evidence="3" id="KW-0949">S-adenosyl-L-methionine</keyword>
<dbReference type="InterPro" id="IPR001214">
    <property type="entry name" value="SET_dom"/>
</dbReference>
<dbReference type="InterPro" id="IPR036464">
    <property type="entry name" value="Rubisco_LSMT_subst-bd_sf"/>
</dbReference>
<keyword evidence="6" id="KW-1185">Reference proteome</keyword>
<accession>A0AAX6HGW5</accession>
<dbReference type="Gene3D" id="3.90.1410.10">
    <property type="entry name" value="set domain protein methyltransferase, domain 1"/>
    <property type="match status" value="1"/>
</dbReference>
<evidence type="ECO:0000256" key="1">
    <source>
        <dbReference type="ARBA" id="ARBA00022603"/>
    </source>
</evidence>
<dbReference type="Gene3D" id="3.90.1420.10">
    <property type="entry name" value="Rubisco LSMT, substrate-binding domain"/>
    <property type="match status" value="1"/>
</dbReference>
<reference evidence="5" key="1">
    <citation type="journal article" date="2023" name="GigaByte">
        <title>Genome assembly of the bearded iris, Iris pallida Lam.</title>
        <authorList>
            <person name="Bruccoleri R.E."/>
            <person name="Oakeley E.J."/>
            <person name="Faust A.M.E."/>
            <person name="Altorfer M."/>
            <person name="Dessus-Babus S."/>
            <person name="Burckhardt D."/>
            <person name="Oertli M."/>
            <person name="Naumann U."/>
            <person name="Petersen F."/>
            <person name="Wong J."/>
        </authorList>
    </citation>
    <scope>NUCLEOTIDE SEQUENCE</scope>
    <source>
        <strain evidence="5">GSM-AAB239-AS_SAM_17_03QT</strain>
    </source>
</reference>
<keyword evidence="2" id="KW-0808">Transferase</keyword>
<keyword evidence="1" id="KW-0489">Methyltransferase</keyword>
<dbReference type="Proteomes" id="UP001140949">
    <property type="component" value="Unassembled WGS sequence"/>
</dbReference>
<proteinExistence type="predicted"/>
<dbReference type="EMBL" id="JANAVB010009598">
    <property type="protein sequence ID" value="KAJ6839928.1"/>
    <property type="molecule type" value="Genomic_DNA"/>
</dbReference>
<dbReference type="InterPro" id="IPR050600">
    <property type="entry name" value="SETD3_SETD6_MTase"/>
</dbReference>
<dbReference type="AlphaFoldDB" id="A0AAX6HGW5"/>
<dbReference type="FunFam" id="3.90.1410.10:FF:000012">
    <property type="entry name" value="Protein SET DOMAIN GROUP 40"/>
    <property type="match status" value="1"/>
</dbReference>
<dbReference type="PANTHER" id="PTHR13271">
    <property type="entry name" value="UNCHARACTERIZED PUTATIVE METHYLTRANSFERASE"/>
    <property type="match status" value="1"/>
</dbReference>
<evidence type="ECO:0000256" key="3">
    <source>
        <dbReference type="ARBA" id="ARBA00022691"/>
    </source>
</evidence>
<dbReference type="PANTHER" id="PTHR13271:SF91">
    <property type="entry name" value="PROTEIN SET DOMAIN GROUP 40"/>
    <property type="match status" value="1"/>
</dbReference>
<organism evidence="5 6">
    <name type="scientific">Iris pallida</name>
    <name type="common">Sweet iris</name>
    <dbReference type="NCBI Taxonomy" id="29817"/>
    <lineage>
        <taxon>Eukaryota</taxon>
        <taxon>Viridiplantae</taxon>
        <taxon>Streptophyta</taxon>
        <taxon>Embryophyta</taxon>
        <taxon>Tracheophyta</taxon>
        <taxon>Spermatophyta</taxon>
        <taxon>Magnoliopsida</taxon>
        <taxon>Liliopsida</taxon>
        <taxon>Asparagales</taxon>
        <taxon>Iridaceae</taxon>
        <taxon>Iridoideae</taxon>
        <taxon>Irideae</taxon>
        <taxon>Iris</taxon>
    </lineage>
</organism>
<name>A0AAX6HGW5_IRIPA</name>
<dbReference type="GO" id="GO:0016279">
    <property type="term" value="F:protein-lysine N-methyltransferase activity"/>
    <property type="evidence" value="ECO:0007669"/>
    <property type="project" value="TreeGrafter"/>
</dbReference>
<dbReference type="CDD" id="cd10527">
    <property type="entry name" value="SET_LSMT"/>
    <property type="match status" value="1"/>
</dbReference>
<dbReference type="InterPro" id="IPR046341">
    <property type="entry name" value="SET_dom_sf"/>
</dbReference>
<evidence type="ECO:0000313" key="5">
    <source>
        <dbReference type="EMBL" id="KAJ6839928.1"/>
    </source>
</evidence>